<dbReference type="AlphaFoldDB" id="A0A8J4E1S8"/>
<dbReference type="GO" id="GO:0016020">
    <property type="term" value="C:membrane"/>
    <property type="evidence" value="ECO:0007669"/>
    <property type="project" value="TreeGrafter"/>
</dbReference>
<evidence type="ECO:0000259" key="5">
    <source>
        <dbReference type="Pfam" id="PF13088"/>
    </source>
</evidence>
<dbReference type="Proteomes" id="UP000612585">
    <property type="component" value="Unassembled WGS sequence"/>
</dbReference>
<evidence type="ECO:0000256" key="4">
    <source>
        <dbReference type="SAM" id="SignalP"/>
    </source>
</evidence>
<dbReference type="RefSeq" id="WP_203998851.1">
    <property type="nucleotide sequence ID" value="NZ_BOPG01000034.1"/>
</dbReference>
<name>A0A8J4E1S8_9ACTN</name>
<comment type="catalytic activity">
    <reaction evidence="1">
        <text>Hydrolysis of alpha-(2-&gt;3)-, alpha-(2-&gt;6)-, alpha-(2-&gt;8)- glycosidic linkages of terminal sialic acid residues in oligosaccharides, glycoproteins, glycolipids, colominic acid and synthetic substrates.</text>
        <dbReference type="EC" id="3.2.1.18"/>
    </reaction>
</comment>
<dbReference type="InterPro" id="IPR011040">
    <property type="entry name" value="Sialidase"/>
</dbReference>
<dbReference type="SUPFAM" id="SSF50939">
    <property type="entry name" value="Sialidases"/>
    <property type="match status" value="1"/>
</dbReference>
<dbReference type="GO" id="GO:0009313">
    <property type="term" value="P:oligosaccharide catabolic process"/>
    <property type="evidence" value="ECO:0007669"/>
    <property type="project" value="TreeGrafter"/>
</dbReference>
<dbReference type="PANTHER" id="PTHR10628">
    <property type="entry name" value="SIALIDASE"/>
    <property type="match status" value="1"/>
</dbReference>
<dbReference type="EC" id="3.2.1.18" evidence="3"/>
<evidence type="ECO:0000256" key="2">
    <source>
        <dbReference type="ARBA" id="ARBA00009348"/>
    </source>
</evidence>
<dbReference type="InterPro" id="IPR026856">
    <property type="entry name" value="Sialidase_fam"/>
</dbReference>
<feature type="domain" description="Sialidase" evidence="5">
    <location>
        <begin position="67"/>
        <end position="384"/>
    </location>
</feature>
<keyword evidence="4" id="KW-0732">Signal</keyword>
<reference evidence="6" key="1">
    <citation type="submission" date="2021-01" db="EMBL/GenBank/DDBJ databases">
        <title>Whole genome shotgun sequence of Virgisporangium aurantiacum NBRC 16421.</title>
        <authorList>
            <person name="Komaki H."/>
            <person name="Tamura T."/>
        </authorList>
    </citation>
    <scope>NUCLEOTIDE SEQUENCE</scope>
    <source>
        <strain evidence="6">NBRC 16421</strain>
    </source>
</reference>
<accession>A0A8J4E1S8</accession>
<gene>
    <name evidence="6" type="primary">nanH</name>
    <name evidence="6" type="ORF">Vau01_058300</name>
</gene>
<evidence type="ECO:0000313" key="6">
    <source>
        <dbReference type="EMBL" id="GIJ58314.1"/>
    </source>
</evidence>
<keyword evidence="7" id="KW-1185">Reference proteome</keyword>
<organism evidence="6 7">
    <name type="scientific">Virgisporangium aurantiacum</name>
    <dbReference type="NCBI Taxonomy" id="175570"/>
    <lineage>
        <taxon>Bacteria</taxon>
        <taxon>Bacillati</taxon>
        <taxon>Actinomycetota</taxon>
        <taxon>Actinomycetes</taxon>
        <taxon>Micromonosporales</taxon>
        <taxon>Micromonosporaceae</taxon>
        <taxon>Virgisporangium</taxon>
    </lineage>
</organism>
<comment type="similarity">
    <text evidence="2">Belongs to the glycosyl hydrolase 33 family.</text>
</comment>
<evidence type="ECO:0000256" key="3">
    <source>
        <dbReference type="ARBA" id="ARBA00012733"/>
    </source>
</evidence>
<evidence type="ECO:0000313" key="7">
    <source>
        <dbReference type="Proteomes" id="UP000612585"/>
    </source>
</evidence>
<feature type="signal peptide" evidence="4">
    <location>
        <begin position="1"/>
        <end position="29"/>
    </location>
</feature>
<dbReference type="PANTHER" id="PTHR10628:SF30">
    <property type="entry name" value="EXO-ALPHA-SIALIDASE"/>
    <property type="match status" value="1"/>
</dbReference>
<sequence>MRMPSLATAGLLAAAVAASTLLGAPGAGAATADHTMKLLFDGAGESLNGVTYHSFRIPSLVRTKANTLIAFAEGRAASNRDYGNINVMFKRSTDNGKNWSALDEVVGKTQATWGNPTAVVDRQTGTIWLFLSWNPEGTSQGEVDGWTPITRWDQRRVFLTSSTDDGVSWADPVDLSEQLKPKEHADGTVWDWDAVGPGVGIQTTDGTLVIPAQHRNLISRDHGVSWTQVPVNNAATGVPQEGTGEATVLQLADGRLYRNDRAAAYWKDTVEATKRRWVTRGTLDGAFDPFRADNGLPDPRSEGSVMRYNTDAPSRIIFLNSASTSTRTAMRVRVSTDEAVSWSCSRALADVPLPAPGTPGWAGLGSGVVKEGGYSSLARTNDYHIGALVEVNENARDSTTSLTSHRSIVFRKFNLPWLLAGTGTCV</sequence>
<comment type="caution">
    <text evidence="6">The sequence shown here is derived from an EMBL/GenBank/DDBJ whole genome shotgun (WGS) entry which is preliminary data.</text>
</comment>
<dbReference type="Gene3D" id="2.120.10.10">
    <property type="match status" value="1"/>
</dbReference>
<evidence type="ECO:0000256" key="1">
    <source>
        <dbReference type="ARBA" id="ARBA00000427"/>
    </source>
</evidence>
<dbReference type="Pfam" id="PF13088">
    <property type="entry name" value="BNR_2"/>
    <property type="match status" value="1"/>
</dbReference>
<dbReference type="GO" id="GO:0004308">
    <property type="term" value="F:exo-alpha-sialidase activity"/>
    <property type="evidence" value="ECO:0007669"/>
    <property type="project" value="UniProtKB-EC"/>
</dbReference>
<dbReference type="GO" id="GO:0005737">
    <property type="term" value="C:cytoplasm"/>
    <property type="evidence" value="ECO:0007669"/>
    <property type="project" value="TreeGrafter"/>
</dbReference>
<dbReference type="GO" id="GO:0006689">
    <property type="term" value="P:ganglioside catabolic process"/>
    <property type="evidence" value="ECO:0007669"/>
    <property type="project" value="TreeGrafter"/>
</dbReference>
<feature type="chain" id="PRO_5035169762" description="exo-alpha-sialidase" evidence="4">
    <location>
        <begin position="30"/>
        <end position="426"/>
    </location>
</feature>
<protein>
    <recommendedName>
        <fullName evidence="3">exo-alpha-sialidase</fullName>
        <ecNumber evidence="3">3.2.1.18</ecNumber>
    </recommendedName>
</protein>
<proteinExistence type="inferred from homology"/>
<dbReference type="InterPro" id="IPR036278">
    <property type="entry name" value="Sialidase_sf"/>
</dbReference>
<dbReference type="CDD" id="cd15482">
    <property type="entry name" value="Sialidase_non-viral"/>
    <property type="match status" value="1"/>
</dbReference>
<dbReference type="EMBL" id="BOPG01000034">
    <property type="protein sequence ID" value="GIJ58314.1"/>
    <property type="molecule type" value="Genomic_DNA"/>
</dbReference>